<accession>A0A6N1AGL7</accession>
<protein>
    <submittedName>
        <fullName evidence="3">Iron uptake protein</fullName>
    </submittedName>
</protein>
<evidence type="ECO:0000256" key="2">
    <source>
        <dbReference type="SAM" id="Phobius"/>
    </source>
</evidence>
<keyword evidence="3" id="KW-0614">Plasmid</keyword>
<dbReference type="EMBL" id="CP054618">
    <property type="protein sequence ID" value="QKS50650.1"/>
    <property type="molecule type" value="Genomic_DNA"/>
</dbReference>
<feature type="transmembrane region" description="Helical" evidence="2">
    <location>
        <begin position="65"/>
        <end position="84"/>
    </location>
</feature>
<evidence type="ECO:0000256" key="1">
    <source>
        <dbReference type="SAM" id="MobiDB-lite"/>
    </source>
</evidence>
<keyword evidence="4" id="KW-1185">Reference proteome</keyword>
<dbReference type="AlphaFoldDB" id="A0A6N1AGL7"/>
<keyword evidence="2" id="KW-0472">Membrane</keyword>
<feature type="transmembrane region" description="Helical" evidence="2">
    <location>
        <begin position="91"/>
        <end position="112"/>
    </location>
</feature>
<dbReference type="OrthoDB" id="8759770at2"/>
<organism evidence="3 4">
    <name type="scientific">Azospirillum oryzae</name>
    <dbReference type="NCBI Taxonomy" id="286727"/>
    <lineage>
        <taxon>Bacteria</taxon>
        <taxon>Pseudomonadati</taxon>
        <taxon>Pseudomonadota</taxon>
        <taxon>Alphaproteobacteria</taxon>
        <taxon>Rhodospirillales</taxon>
        <taxon>Azospirillaceae</taxon>
        <taxon>Azospirillum</taxon>
    </lineage>
</organism>
<dbReference type="RefSeq" id="WP_149199770.1">
    <property type="nucleotide sequence ID" value="NZ_BSOV01000053.1"/>
</dbReference>
<feature type="transmembrane region" description="Helical" evidence="2">
    <location>
        <begin position="27"/>
        <end position="45"/>
    </location>
</feature>
<proteinExistence type="predicted"/>
<gene>
    <name evidence="3" type="ORF">HUE56_09005</name>
</gene>
<feature type="region of interest" description="Disordered" evidence="1">
    <location>
        <begin position="1"/>
        <end position="23"/>
    </location>
</feature>
<keyword evidence="2" id="KW-0812">Transmembrane</keyword>
<dbReference type="Proteomes" id="UP000509702">
    <property type="component" value="Plasmid unnamed4"/>
</dbReference>
<evidence type="ECO:0000313" key="4">
    <source>
        <dbReference type="Proteomes" id="UP000509702"/>
    </source>
</evidence>
<name>A0A6N1AGL7_9PROT</name>
<evidence type="ECO:0000313" key="3">
    <source>
        <dbReference type="EMBL" id="QKS50650.1"/>
    </source>
</evidence>
<dbReference type="KEGG" id="aoz:HUE56_09005"/>
<reference evidence="3 4" key="1">
    <citation type="submission" date="2020-06" db="EMBL/GenBank/DDBJ databases">
        <title>Complete genome of Azosprillum oryzae KACC14407.</title>
        <authorList>
            <person name="Kim M."/>
            <person name="Park Y.-J."/>
            <person name="Shin J.-H."/>
        </authorList>
    </citation>
    <scope>NUCLEOTIDE SEQUENCE [LARGE SCALE GENOMIC DNA]</scope>
    <source>
        <strain evidence="3 4">KACC 14407</strain>
        <plasmid evidence="3 4">unnamed4</plasmid>
    </source>
</reference>
<geneLocation type="plasmid" evidence="3 4">
    <name>unnamed4</name>
</geneLocation>
<sequence>MTEAKAQRQRTVAGNGPKRRPSRLRTAVRVTAAVFGAYGFAWGIAAFGAELGTLAGMAPAEAVTAASLLALLVLPAVSLWAFAVPRAGVGWAVLGGGAVLMIAASRLVGITAP</sequence>
<keyword evidence="2" id="KW-1133">Transmembrane helix</keyword>